<dbReference type="Gene3D" id="1.20.120.530">
    <property type="entry name" value="GntR ligand-binding domain-like"/>
    <property type="match status" value="1"/>
</dbReference>
<evidence type="ECO:0000256" key="2">
    <source>
        <dbReference type="ARBA" id="ARBA00023125"/>
    </source>
</evidence>
<dbReference type="Pfam" id="PF00392">
    <property type="entry name" value="GntR"/>
    <property type="match status" value="1"/>
</dbReference>
<dbReference type="RefSeq" id="WP_211972841.1">
    <property type="nucleotide sequence ID" value="NZ_CBFHAM010000001.1"/>
</dbReference>
<organism evidence="5 6">
    <name type="scientific">Chitinophaga hostae</name>
    <dbReference type="NCBI Taxonomy" id="2831022"/>
    <lineage>
        <taxon>Bacteria</taxon>
        <taxon>Pseudomonadati</taxon>
        <taxon>Bacteroidota</taxon>
        <taxon>Chitinophagia</taxon>
        <taxon>Chitinophagales</taxon>
        <taxon>Chitinophagaceae</taxon>
        <taxon>Chitinophaga</taxon>
    </lineage>
</organism>
<dbReference type="PROSITE" id="PS50949">
    <property type="entry name" value="HTH_GNTR"/>
    <property type="match status" value="1"/>
</dbReference>
<evidence type="ECO:0000256" key="1">
    <source>
        <dbReference type="ARBA" id="ARBA00023015"/>
    </source>
</evidence>
<keyword evidence="1" id="KW-0805">Transcription regulation</keyword>
<evidence type="ECO:0000313" key="5">
    <source>
        <dbReference type="EMBL" id="MBS0027729.1"/>
    </source>
</evidence>
<dbReference type="InterPro" id="IPR036390">
    <property type="entry name" value="WH_DNA-bd_sf"/>
</dbReference>
<accession>A0ABS5IXQ6</accession>
<keyword evidence="3" id="KW-0804">Transcription</keyword>
<dbReference type="SUPFAM" id="SSF46785">
    <property type="entry name" value="Winged helix' DNA-binding domain"/>
    <property type="match status" value="1"/>
</dbReference>
<evidence type="ECO:0000259" key="4">
    <source>
        <dbReference type="PROSITE" id="PS50949"/>
    </source>
</evidence>
<reference evidence="5 6" key="1">
    <citation type="submission" date="2021-04" db="EMBL/GenBank/DDBJ databases">
        <title>Chitinophaga sp. nov., isolated from the rhizosphere soil.</title>
        <authorList>
            <person name="He S."/>
        </authorList>
    </citation>
    <scope>NUCLEOTIDE SEQUENCE [LARGE SCALE GENOMIC DNA]</scope>
    <source>
        <strain evidence="5 6">2R12</strain>
    </source>
</reference>
<dbReference type="EMBL" id="JAGTXB010000004">
    <property type="protein sequence ID" value="MBS0027729.1"/>
    <property type="molecule type" value="Genomic_DNA"/>
</dbReference>
<keyword evidence="2" id="KW-0238">DNA-binding</keyword>
<dbReference type="SUPFAM" id="SSF48008">
    <property type="entry name" value="GntR ligand-binding domain-like"/>
    <property type="match status" value="1"/>
</dbReference>
<dbReference type="SMART" id="SM00345">
    <property type="entry name" value="HTH_GNTR"/>
    <property type="match status" value="1"/>
</dbReference>
<gene>
    <name evidence="5" type="ORF">KE626_10455</name>
</gene>
<dbReference type="SMART" id="SM00895">
    <property type="entry name" value="FCD"/>
    <property type="match status" value="1"/>
</dbReference>
<comment type="caution">
    <text evidence="5">The sequence shown here is derived from an EMBL/GenBank/DDBJ whole genome shotgun (WGS) entry which is preliminary data.</text>
</comment>
<sequence>MEIGNLHIDIEKVSHKTMADEVETKLLEYLKRKSFKPGDALPKEMELTAALGVSRNVLREALSRLRMLGLIETKKRRGMVLSSPDILGSMERVMDPLIIDDTTLQDIFELRLTLEMGLADILFLRKTKKDIEELEKIALQEKATRTKQNFRIKHEVDFHGKIYQMTGNRTLQRFQNMLLPIFGHLVNEEKVPIGGKVSHLDLVNLLKTGTREQFRQGMREHLEHHFQKLKK</sequence>
<proteinExistence type="predicted"/>
<name>A0ABS5IXQ6_9BACT</name>
<dbReference type="PANTHER" id="PTHR43537:SF24">
    <property type="entry name" value="GLUCONATE OPERON TRANSCRIPTIONAL REPRESSOR"/>
    <property type="match status" value="1"/>
</dbReference>
<dbReference type="InterPro" id="IPR011711">
    <property type="entry name" value="GntR_C"/>
</dbReference>
<dbReference type="CDD" id="cd07377">
    <property type="entry name" value="WHTH_GntR"/>
    <property type="match status" value="1"/>
</dbReference>
<dbReference type="PANTHER" id="PTHR43537">
    <property type="entry name" value="TRANSCRIPTIONAL REGULATOR, GNTR FAMILY"/>
    <property type="match status" value="1"/>
</dbReference>
<dbReference type="Pfam" id="PF07729">
    <property type="entry name" value="FCD"/>
    <property type="match status" value="1"/>
</dbReference>
<dbReference type="InterPro" id="IPR000524">
    <property type="entry name" value="Tscrpt_reg_HTH_GntR"/>
</dbReference>
<evidence type="ECO:0000256" key="3">
    <source>
        <dbReference type="ARBA" id="ARBA00023163"/>
    </source>
</evidence>
<dbReference type="Proteomes" id="UP000676386">
    <property type="component" value="Unassembled WGS sequence"/>
</dbReference>
<evidence type="ECO:0000313" key="6">
    <source>
        <dbReference type="Proteomes" id="UP000676386"/>
    </source>
</evidence>
<dbReference type="Gene3D" id="1.10.10.10">
    <property type="entry name" value="Winged helix-like DNA-binding domain superfamily/Winged helix DNA-binding domain"/>
    <property type="match status" value="1"/>
</dbReference>
<dbReference type="InterPro" id="IPR036388">
    <property type="entry name" value="WH-like_DNA-bd_sf"/>
</dbReference>
<dbReference type="InterPro" id="IPR008920">
    <property type="entry name" value="TF_FadR/GntR_C"/>
</dbReference>
<protein>
    <submittedName>
        <fullName evidence="5">FadR family transcriptional regulator</fullName>
    </submittedName>
</protein>
<keyword evidence="6" id="KW-1185">Reference proteome</keyword>
<feature type="domain" description="HTH gntR-type" evidence="4">
    <location>
        <begin position="16"/>
        <end position="84"/>
    </location>
</feature>
<dbReference type="PRINTS" id="PR00035">
    <property type="entry name" value="HTHGNTR"/>
</dbReference>